<dbReference type="EMBL" id="CP144374">
    <property type="protein sequence ID" value="XCH49058.1"/>
    <property type="molecule type" value="Genomic_DNA"/>
</dbReference>
<dbReference type="KEGG" id="tob:V4D31_02595"/>
<comment type="similarity">
    <text evidence="2 5">Belongs to the DegT/DnrJ/EryC1 family.</text>
</comment>
<feature type="active site" description="Proton acceptor" evidence="3">
    <location>
        <position position="189"/>
    </location>
</feature>
<sequence>MGEIRNVPFFNYPYVFTSNEEKFLSIIRDVGRRGAFILQKDLEEFENNIAKYVGAKYAVGVGNATDGLHLALRAAGIGPGDEVIFCSHTMVATASAIYFTGATPIPVECGRDHLIDHQSVEKAITSRTKAIMPTQLNGRTANMDELQSIADKNNLIIVEDAAQALGSKFKGRCAGTFGLAGVVSFYPAKTLGCLGDGGVVFTNDEKIYKKLRMLRDHGRDETGEVIIWGFNSRLDNIQAAILNYKLSFYEQEISRRREIAGLYQSLLGDVKEIGLPPAPNSDPEHFDIYQNYEIEAERRDELKEYLSKNGIGTIIQWGGKAVHQWEKLGFNVKLPFTEKMFQRCLLLPMNTSLTDDDVYYVANKIREFYGYGSK</sequence>
<reference evidence="6" key="1">
    <citation type="submission" date="2024-01" db="EMBL/GenBank/DDBJ databases">
        <title>The first autotrophic representatives of the genus Thermodesulfovibrio.</title>
        <authorList>
            <person name="Maltseva A.I."/>
            <person name="Elcheninov A.G."/>
            <person name="Kublanov I.V."/>
            <person name="Lebedinsky A.V."/>
            <person name="Frolov E.N."/>
        </authorList>
    </citation>
    <scope>NUCLEOTIDE SEQUENCE</scope>
    <source>
        <strain evidence="6">3462-1</strain>
    </source>
</reference>
<dbReference type="GO" id="GO:0008483">
    <property type="term" value="F:transaminase activity"/>
    <property type="evidence" value="ECO:0007669"/>
    <property type="project" value="UniProtKB-KW"/>
</dbReference>
<dbReference type="InterPro" id="IPR015422">
    <property type="entry name" value="PyrdxlP-dep_Trfase_small"/>
</dbReference>
<dbReference type="PANTHER" id="PTHR30244:SF36">
    <property type="entry name" value="3-OXO-GLUCOSE-6-PHOSPHATE:GLUTAMATE AMINOTRANSFERASE"/>
    <property type="match status" value="1"/>
</dbReference>
<dbReference type="Pfam" id="PF01041">
    <property type="entry name" value="DegT_DnrJ_EryC1"/>
    <property type="match status" value="1"/>
</dbReference>
<dbReference type="CDD" id="cd00616">
    <property type="entry name" value="AHBA_syn"/>
    <property type="match status" value="1"/>
</dbReference>
<keyword evidence="6" id="KW-0808">Transferase</keyword>
<keyword evidence="6" id="KW-0032">Aminotransferase</keyword>
<evidence type="ECO:0000256" key="4">
    <source>
        <dbReference type="PIRSR" id="PIRSR000390-2"/>
    </source>
</evidence>
<dbReference type="InterPro" id="IPR000653">
    <property type="entry name" value="DegT/StrS_aminotransferase"/>
</dbReference>
<keyword evidence="1 4" id="KW-0663">Pyridoxal phosphate</keyword>
<evidence type="ECO:0000256" key="5">
    <source>
        <dbReference type="RuleBase" id="RU004508"/>
    </source>
</evidence>
<dbReference type="Gene3D" id="3.90.1150.10">
    <property type="entry name" value="Aspartate Aminotransferase, domain 1"/>
    <property type="match status" value="1"/>
</dbReference>
<feature type="modified residue" description="N6-(pyridoxal phosphate)lysine" evidence="4">
    <location>
        <position position="189"/>
    </location>
</feature>
<gene>
    <name evidence="6" type="ORF">V4D31_02595</name>
</gene>
<dbReference type="AlphaFoldDB" id="A0AAU8H3Z3"/>
<organism evidence="6">
    <name type="scientific">Thermodesulfovibrio obliviosus</name>
    <dbReference type="NCBI Taxonomy" id="3118332"/>
    <lineage>
        <taxon>Bacteria</taxon>
        <taxon>Pseudomonadati</taxon>
        <taxon>Nitrospirota</taxon>
        <taxon>Thermodesulfovibrionia</taxon>
        <taxon>Thermodesulfovibrionales</taxon>
        <taxon>Thermodesulfovibrionaceae</taxon>
        <taxon>Thermodesulfovibrio</taxon>
    </lineage>
</organism>
<dbReference type="SUPFAM" id="SSF53383">
    <property type="entry name" value="PLP-dependent transferases"/>
    <property type="match status" value="1"/>
</dbReference>
<protein>
    <submittedName>
        <fullName evidence="6">DegT/DnrJ/EryC1/StrS family aminotransferase</fullName>
        <ecNumber evidence="6">2.6.1.-</ecNumber>
    </submittedName>
</protein>
<evidence type="ECO:0000256" key="2">
    <source>
        <dbReference type="ARBA" id="ARBA00037999"/>
    </source>
</evidence>
<dbReference type="PANTHER" id="PTHR30244">
    <property type="entry name" value="TRANSAMINASE"/>
    <property type="match status" value="1"/>
</dbReference>
<evidence type="ECO:0000256" key="3">
    <source>
        <dbReference type="PIRSR" id="PIRSR000390-1"/>
    </source>
</evidence>
<evidence type="ECO:0000313" key="6">
    <source>
        <dbReference type="EMBL" id="XCH49058.1"/>
    </source>
</evidence>
<evidence type="ECO:0000256" key="1">
    <source>
        <dbReference type="ARBA" id="ARBA00022898"/>
    </source>
</evidence>
<name>A0AAU8H3Z3_9BACT</name>
<dbReference type="InterPro" id="IPR015424">
    <property type="entry name" value="PyrdxlP-dep_Trfase"/>
</dbReference>
<dbReference type="PIRSF" id="PIRSF000390">
    <property type="entry name" value="PLP_StrS"/>
    <property type="match status" value="1"/>
</dbReference>
<dbReference type="GO" id="GO:0000271">
    <property type="term" value="P:polysaccharide biosynthetic process"/>
    <property type="evidence" value="ECO:0007669"/>
    <property type="project" value="TreeGrafter"/>
</dbReference>
<accession>A0AAU8H3Z3</accession>
<dbReference type="Gene3D" id="3.40.640.10">
    <property type="entry name" value="Type I PLP-dependent aspartate aminotransferase-like (Major domain)"/>
    <property type="match status" value="1"/>
</dbReference>
<dbReference type="EC" id="2.6.1.-" evidence="6"/>
<dbReference type="RefSeq" id="WP_353686695.1">
    <property type="nucleotide sequence ID" value="NZ_CP144374.1"/>
</dbReference>
<proteinExistence type="inferred from homology"/>
<dbReference type="InterPro" id="IPR015421">
    <property type="entry name" value="PyrdxlP-dep_Trfase_major"/>
</dbReference>
<dbReference type="GO" id="GO:0030170">
    <property type="term" value="F:pyridoxal phosphate binding"/>
    <property type="evidence" value="ECO:0007669"/>
    <property type="project" value="TreeGrafter"/>
</dbReference>